<accession>A0ABV7MDF8</accession>
<protein>
    <submittedName>
        <fullName evidence="2">Helix-turn-helix domain-containing protein</fullName>
    </submittedName>
</protein>
<dbReference type="Pfam" id="PF08299">
    <property type="entry name" value="Bac_DnaA_C"/>
    <property type="match status" value="1"/>
</dbReference>
<feature type="domain" description="Chromosomal replication initiator DnaA C-terminal" evidence="1">
    <location>
        <begin position="17"/>
        <end position="86"/>
    </location>
</feature>
<evidence type="ECO:0000259" key="1">
    <source>
        <dbReference type="SMART" id="SM00760"/>
    </source>
</evidence>
<sequence>MIRTGEQPQDPADWKKAAEIVVSVTARAFGVPQDSLLAKTRSTADVAYARQVAMYLAHVVFGGKYQDAGKPFGRERTTVAYACSLIEDDRDDTDFDRKLDVLEDCVERLWFVERLRVVRSFQAPRRRSVAA</sequence>
<dbReference type="SUPFAM" id="SSF48295">
    <property type="entry name" value="TrpR-like"/>
    <property type="match status" value="1"/>
</dbReference>
<keyword evidence="3" id="KW-1185">Reference proteome</keyword>
<organism evidence="2 3">
    <name type="scientific">Parvularcula lutaonensis</name>
    <dbReference type="NCBI Taxonomy" id="491923"/>
    <lineage>
        <taxon>Bacteria</taxon>
        <taxon>Pseudomonadati</taxon>
        <taxon>Pseudomonadota</taxon>
        <taxon>Alphaproteobacteria</taxon>
        <taxon>Parvularculales</taxon>
        <taxon>Parvularculaceae</taxon>
        <taxon>Parvularcula</taxon>
    </lineage>
</organism>
<dbReference type="EMBL" id="JBHRVA010000003">
    <property type="protein sequence ID" value="MFC3303490.1"/>
    <property type="molecule type" value="Genomic_DNA"/>
</dbReference>
<evidence type="ECO:0000313" key="2">
    <source>
        <dbReference type="EMBL" id="MFC3303490.1"/>
    </source>
</evidence>
<name>A0ABV7MDF8_9PROT</name>
<dbReference type="InterPro" id="IPR013159">
    <property type="entry name" value="DnaA_C"/>
</dbReference>
<reference evidence="3" key="1">
    <citation type="journal article" date="2019" name="Int. J. Syst. Evol. Microbiol.">
        <title>The Global Catalogue of Microorganisms (GCM) 10K type strain sequencing project: providing services to taxonomists for standard genome sequencing and annotation.</title>
        <authorList>
            <consortium name="The Broad Institute Genomics Platform"/>
            <consortium name="The Broad Institute Genome Sequencing Center for Infectious Disease"/>
            <person name="Wu L."/>
            <person name="Ma J."/>
        </authorList>
    </citation>
    <scope>NUCLEOTIDE SEQUENCE [LARGE SCALE GENOMIC DNA]</scope>
    <source>
        <strain evidence="3">KCTC 22245</strain>
    </source>
</reference>
<dbReference type="Gene3D" id="1.10.1750.10">
    <property type="match status" value="1"/>
</dbReference>
<dbReference type="InterPro" id="IPR010921">
    <property type="entry name" value="Trp_repressor/repl_initiator"/>
</dbReference>
<comment type="caution">
    <text evidence="2">The sequence shown here is derived from an EMBL/GenBank/DDBJ whole genome shotgun (WGS) entry which is preliminary data.</text>
</comment>
<dbReference type="Proteomes" id="UP001595607">
    <property type="component" value="Unassembled WGS sequence"/>
</dbReference>
<evidence type="ECO:0000313" key="3">
    <source>
        <dbReference type="Proteomes" id="UP001595607"/>
    </source>
</evidence>
<dbReference type="SMART" id="SM00760">
    <property type="entry name" value="Bac_DnaA_C"/>
    <property type="match status" value="1"/>
</dbReference>
<dbReference type="CDD" id="cd06571">
    <property type="entry name" value="Bac_DnaA_C"/>
    <property type="match status" value="1"/>
</dbReference>
<proteinExistence type="predicted"/>
<dbReference type="RefSeq" id="WP_229786194.1">
    <property type="nucleotide sequence ID" value="NZ_BMXU01000002.1"/>
</dbReference>
<gene>
    <name evidence="2" type="ORF">ACFONP_12190</name>
</gene>